<protein>
    <recommendedName>
        <fullName evidence="3">Transferrin-binding protein B C-lobe/N-lobe beta barrel domain-containing protein</fullName>
    </recommendedName>
</protein>
<evidence type="ECO:0000313" key="2">
    <source>
        <dbReference type="Proteomes" id="UP001156694"/>
    </source>
</evidence>
<evidence type="ECO:0000313" key="1">
    <source>
        <dbReference type="EMBL" id="GLQ34211.1"/>
    </source>
</evidence>
<dbReference type="EMBL" id="BSNN01000002">
    <property type="protein sequence ID" value="GLQ34211.1"/>
    <property type="molecule type" value="Genomic_DNA"/>
</dbReference>
<keyword evidence="2" id="KW-1185">Reference proteome</keyword>
<name>A0ABQ5VSE8_9RHOB</name>
<dbReference type="RefSeq" id="WP_284375880.1">
    <property type="nucleotide sequence ID" value="NZ_BSNN01000002.1"/>
</dbReference>
<proteinExistence type="predicted"/>
<dbReference type="Proteomes" id="UP001156694">
    <property type="component" value="Unassembled WGS sequence"/>
</dbReference>
<gene>
    <name evidence="1" type="ORF">GCM10007939_04940</name>
</gene>
<comment type="caution">
    <text evidence="1">The sequence shown here is derived from an EMBL/GenBank/DDBJ whole genome shotgun (WGS) entry which is preliminary data.</text>
</comment>
<accession>A0ABQ5VSE8</accession>
<dbReference type="PROSITE" id="PS51257">
    <property type="entry name" value="PROKAR_LIPOPROTEIN"/>
    <property type="match status" value="1"/>
</dbReference>
<sequence length="207" mass="21591">MKNQLFALGCCGLLGLTACGGTGNGAGNIERAYTEVNASLGFDISEEQPAGTAVVIGPDNVSGTAVMEGFIVAPGAEPEEVLAGNLTLIADFSDQEVSGFADQFGRFQDGATFRDVRRLESYSGTLSVTPEAFYGDGEFSADMGGTLRDEAGDDVIVDTTLYGDTFQSTVTGNLGATGYIEGTIETSEGTLDFDFNDDTEGYFIVAE</sequence>
<evidence type="ECO:0008006" key="3">
    <source>
        <dbReference type="Google" id="ProtNLM"/>
    </source>
</evidence>
<organism evidence="1 2">
    <name type="scientific">Amylibacter marinus</name>
    <dbReference type="NCBI Taxonomy" id="1475483"/>
    <lineage>
        <taxon>Bacteria</taxon>
        <taxon>Pseudomonadati</taxon>
        <taxon>Pseudomonadota</taxon>
        <taxon>Alphaproteobacteria</taxon>
        <taxon>Rhodobacterales</taxon>
        <taxon>Paracoccaceae</taxon>
        <taxon>Amylibacter</taxon>
    </lineage>
</organism>
<reference evidence="2" key="1">
    <citation type="journal article" date="2019" name="Int. J. Syst. Evol. Microbiol.">
        <title>The Global Catalogue of Microorganisms (GCM) 10K type strain sequencing project: providing services to taxonomists for standard genome sequencing and annotation.</title>
        <authorList>
            <consortium name="The Broad Institute Genomics Platform"/>
            <consortium name="The Broad Institute Genome Sequencing Center for Infectious Disease"/>
            <person name="Wu L."/>
            <person name="Ma J."/>
        </authorList>
    </citation>
    <scope>NUCLEOTIDE SEQUENCE [LARGE SCALE GENOMIC DNA]</scope>
    <source>
        <strain evidence="2">NBRC 110140</strain>
    </source>
</reference>